<feature type="domain" description="Oberon coiled-coil region" evidence="10">
    <location>
        <begin position="696"/>
        <end position="817"/>
    </location>
</feature>
<evidence type="ECO:0000256" key="4">
    <source>
        <dbReference type="ARBA" id="ARBA00022833"/>
    </source>
</evidence>
<dbReference type="PANTHER" id="PTHR21736:SF38">
    <property type="entry name" value="PROTEIN OBERON 3"/>
    <property type="match status" value="1"/>
</dbReference>
<accession>A0A7N0TFU2</accession>
<comment type="subcellular location">
    <subcellularLocation>
        <location evidence="1">Nucleus</location>
    </subcellularLocation>
</comment>
<dbReference type="OMA" id="GHTSEMY"/>
<dbReference type="GO" id="GO:0010492">
    <property type="term" value="P:maintenance of shoot apical meristem identity"/>
    <property type="evidence" value="ECO:0007669"/>
    <property type="project" value="TreeGrafter"/>
</dbReference>
<keyword evidence="3" id="KW-0863">Zinc-finger</keyword>
<evidence type="ECO:0000259" key="9">
    <source>
        <dbReference type="Pfam" id="PF07227"/>
    </source>
</evidence>
<dbReference type="PRINTS" id="PR01544">
    <property type="entry name" value="ARATH130DUF"/>
</dbReference>
<dbReference type="GO" id="GO:0005634">
    <property type="term" value="C:nucleus"/>
    <property type="evidence" value="ECO:0007669"/>
    <property type="project" value="UniProtKB-SubCell"/>
</dbReference>
<dbReference type="GO" id="GO:0008270">
    <property type="term" value="F:zinc ion binding"/>
    <property type="evidence" value="ECO:0007669"/>
    <property type="project" value="UniProtKB-KW"/>
</dbReference>
<evidence type="ECO:0000256" key="8">
    <source>
        <dbReference type="SAM" id="MobiDB-lite"/>
    </source>
</evidence>
<dbReference type="GO" id="GO:0010071">
    <property type="term" value="P:root meristem specification"/>
    <property type="evidence" value="ECO:0007669"/>
    <property type="project" value="TreeGrafter"/>
</dbReference>
<evidence type="ECO:0000256" key="1">
    <source>
        <dbReference type="ARBA" id="ARBA00004123"/>
    </source>
</evidence>
<dbReference type="Pfam" id="PF16312">
    <property type="entry name" value="Oberon_cc"/>
    <property type="match status" value="1"/>
</dbReference>
<feature type="compositionally biased region" description="Polar residues" evidence="8">
    <location>
        <begin position="1"/>
        <end position="11"/>
    </location>
</feature>
<feature type="coiled-coil region" evidence="7">
    <location>
        <begin position="730"/>
        <end position="798"/>
    </location>
</feature>
<dbReference type="InterPro" id="IPR032881">
    <property type="entry name" value="Oberon-like_PHD"/>
</dbReference>
<evidence type="ECO:0000256" key="6">
    <source>
        <dbReference type="ARBA" id="ARBA00023242"/>
    </source>
</evidence>
<protein>
    <recommendedName>
        <fullName evidence="13">Protein OBERON 3</fullName>
    </recommendedName>
</protein>
<evidence type="ECO:0000256" key="3">
    <source>
        <dbReference type="ARBA" id="ARBA00022771"/>
    </source>
</evidence>
<dbReference type="Gramene" id="Kaladp0036s0196.1.v1.1">
    <property type="protein sequence ID" value="Kaladp0036s0196.1.v1.1"/>
    <property type="gene ID" value="Kaladp0036s0196.v1.1"/>
</dbReference>
<keyword evidence="6" id="KW-0539">Nucleus</keyword>
<keyword evidence="4" id="KW-0862">Zinc</keyword>
<dbReference type="GO" id="GO:0010078">
    <property type="term" value="P:maintenance of root meristem identity"/>
    <property type="evidence" value="ECO:0007669"/>
    <property type="project" value="TreeGrafter"/>
</dbReference>
<reference evidence="11" key="1">
    <citation type="submission" date="2021-01" db="UniProtKB">
        <authorList>
            <consortium name="EnsemblPlants"/>
        </authorList>
    </citation>
    <scope>IDENTIFICATION</scope>
</reference>
<sequence length="828" mass="92176">MEESPSQSQENKASERRESDETLSDDEVGNERAVASGEVKKDSEMSLDVFRSKTGGSSKFGTQELTLSYMCDTANGGNNGNHSNSFNFHEKDLIEKVSVSSHKGKEVVVDDADADGGWVVERDFLSLSDLRANSSKRAAVEEEDPERENDAEKKRKMEILNLSLALPDVSISLNGGGQNGDASAAAAQARPKFMNGVQGMAISNNNTLTSFSNDFTAASMSCSYFSHNPSCSLTHNSTSNFEYSVGRESDQIWNCGEGTNGSVHSRFKPIGDGVGFASQGAEGFYLMQGGRMINKDAGNNNNSLYRAGSMDNVSFFPSDLPARPRIDGPSENSRGRGSENVRVVESFDMGRVNKISRPERILWEIVSESVPVMTQIIQELTSEVVENVKEYLKNLITVPDKKKEMGSLQSNLERRADLTKETLTRANRYQLEILVAIKTGLASFLSPQIRLSTTELVEIFLLMRCRNVNCKSLLPVEDCDCKVCSTNKGFCSSCMCPVCLHFDCASNTCSWVGCDTCSHWCHAACGIQRNLIRPGPSSKGPPGSTEMLFHCIGCDHASEMFGFVKDVFMCCAKDWGLETLKKEIDCVGKIFKGSEDFRGKQLYSKANEMLTKLENRLISPSDACSFIIRFFNYTDEMTEFSTSAASLKDLSDLQVGHRKEPVQNPPSVSRPPKFSSVYNMGSSTLGPQSLLPLQPKDLKASLLSDLNTEKELRFGSLSKKEGFDSLESLVRAKEAEAKIFQNRADEARREAEGYRRMVRVKSEQLEEEYSNKLAKLCLQETEERRRKKLEELKMLESSHRDYYKMKIRMQADIGSMLERMESTKQKWV</sequence>
<evidence type="ECO:0008006" key="13">
    <source>
        <dbReference type="Google" id="ProtNLM"/>
    </source>
</evidence>
<dbReference type="Pfam" id="PF07227">
    <property type="entry name" value="PHD_Oberon"/>
    <property type="match status" value="1"/>
</dbReference>
<evidence type="ECO:0000313" key="11">
    <source>
        <dbReference type="EnsemblPlants" id="Kaladp0036s0196.1.v1.1"/>
    </source>
</evidence>
<feature type="region of interest" description="Disordered" evidence="8">
    <location>
        <begin position="134"/>
        <end position="154"/>
    </location>
</feature>
<keyword evidence="5 7" id="KW-0175">Coiled coil</keyword>
<dbReference type="InterPro" id="IPR004082">
    <property type="entry name" value="OBERON"/>
</dbReference>
<dbReference type="InterPro" id="IPR047578">
    <property type="entry name" value="OBE1-like_PHD"/>
</dbReference>
<dbReference type="EnsemblPlants" id="Kaladp0036s0196.1.v1.1">
    <property type="protein sequence ID" value="Kaladp0036s0196.1.v1.1"/>
    <property type="gene ID" value="Kaladp0036s0196.v1.1"/>
</dbReference>
<dbReference type="InterPro" id="IPR032535">
    <property type="entry name" value="Oberon_CC"/>
</dbReference>
<proteinExistence type="predicted"/>
<dbReference type="Proteomes" id="UP000594263">
    <property type="component" value="Unplaced"/>
</dbReference>
<evidence type="ECO:0000256" key="7">
    <source>
        <dbReference type="SAM" id="Coils"/>
    </source>
</evidence>
<evidence type="ECO:0000259" key="10">
    <source>
        <dbReference type="Pfam" id="PF16312"/>
    </source>
</evidence>
<feature type="domain" description="Oberon-like PHD finger" evidence="9">
    <location>
        <begin position="465"/>
        <end position="587"/>
    </location>
</feature>
<keyword evidence="12" id="KW-1185">Reference proteome</keyword>
<evidence type="ECO:0000313" key="12">
    <source>
        <dbReference type="Proteomes" id="UP000594263"/>
    </source>
</evidence>
<keyword evidence="2" id="KW-0479">Metal-binding</keyword>
<dbReference type="EnsemblPlants" id="Kaladp0036s0196.2.v1.1">
    <property type="protein sequence ID" value="Kaladp0036s0196.2.v1.1"/>
    <property type="gene ID" value="Kaladp0036s0196.v1.1"/>
</dbReference>
<dbReference type="PANTHER" id="PTHR21736">
    <property type="entry name" value="VERNALIZATION-INSENSITIVE PROTEIN 3"/>
    <property type="match status" value="1"/>
</dbReference>
<dbReference type="Gramene" id="Kaladp0036s0196.2.v1.1">
    <property type="protein sequence ID" value="Kaladp0036s0196.2.v1.1"/>
    <property type="gene ID" value="Kaladp0036s0196.v1.1"/>
</dbReference>
<evidence type="ECO:0000256" key="2">
    <source>
        <dbReference type="ARBA" id="ARBA00022723"/>
    </source>
</evidence>
<dbReference type="CDD" id="cd15612">
    <property type="entry name" value="PHD_OBE1_like"/>
    <property type="match status" value="1"/>
</dbReference>
<evidence type="ECO:0000256" key="5">
    <source>
        <dbReference type="ARBA" id="ARBA00023054"/>
    </source>
</evidence>
<feature type="region of interest" description="Disordered" evidence="8">
    <location>
        <begin position="1"/>
        <end position="46"/>
    </location>
</feature>
<name>A0A7N0TFU2_KALFE</name>
<organism evidence="11 12">
    <name type="scientific">Kalanchoe fedtschenkoi</name>
    <name type="common">Lavender scallops</name>
    <name type="synonym">South American air plant</name>
    <dbReference type="NCBI Taxonomy" id="63787"/>
    <lineage>
        <taxon>Eukaryota</taxon>
        <taxon>Viridiplantae</taxon>
        <taxon>Streptophyta</taxon>
        <taxon>Embryophyta</taxon>
        <taxon>Tracheophyta</taxon>
        <taxon>Spermatophyta</taxon>
        <taxon>Magnoliopsida</taxon>
        <taxon>eudicotyledons</taxon>
        <taxon>Gunneridae</taxon>
        <taxon>Pentapetalae</taxon>
        <taxon>Saxifragales</taxon>
        <taxon>Crassulaceae</taxon>
        <taxon>Kalanchoe</taxon>
    </lineage>
</organism>
<dbReference type="AlphaFoldDB" id="A0A7N0TFU2"/>
<dbReference type="GO" id="GO:0010468">
    <property type="term" value="P:regulation of gene expression"/>
    <property type="evidence" value="ECO:0007669"/>
    <property type="project" value="TreeGrafter"/>
</dbReference>